<dbReference type="SUPFAM" id="SSF52172">
    <property type="entry name" value="CheY-like"/>
    <property type="match status" value="1"/>
</dbReference>
<dbReference type="SMART" id="SM00388">
    <property type="entry name" value="HisKA"/>
    <property type="match status" value="1"/>
</dbReference>
<dbReference type="SUPFAM" id="SSF101898">
    <property type="entry name" value="NHL repeat"/>
    <property type="match status" value="1"/>
</dbReference>
<dbReference type="EMBL" id="VWFP01000002">
    <property type="protein sequence ID" value="KAA4629911.1"/>
    <property type="molecule type" value="Genomic_DNA"/>
</dbReference>
<feature type="domain" description="Histidine kinase" evidence="10">
    <location>
        <begin position="843"/>
        <end position="1061"/>
    </location>
</feature>
<dbReference type="PANTHER" id="PTHR43547">
    <property type="entry name" value="TWO-COMPONENT HISTIDINE KINASE"/>
    <property type="match status" value="1"/>
</dbReference>
<protein>
    <recommendedName>
        <fullName evidence="2">histidine kinase</fullName>
        <ecNumber evidence="2">2.7.13.3</ecNumber>
    </recommendedName>
</protein>
<dbReference type="InterPro" id="IPR011123">
    <property type="entry name" value="Y_Y_Y"/>
</dbReference>
<dbReference type="Gene3D" id="2.130.10.10">
    <property type="entry name" value="YVTN repeat-like/Quinoprotein amine dehydrogenase"/>
    <property type="match status" value="2"/>
</dbReference>
<dbReference type="PROSITE" id="PS00041">
    <property type="entry name" value="HTH_ARAC_FAMILY_1"/>
    <property type="match status" value="1"/>
</dbReference>
<evidence type="ECO:0000256" key="3">
    <source>
        <dbReference type="ARBA" id="ARBA00022553"/>
    </source>
</evidence>
<evidence type="ECO:0000313" key="13">
    <source>
        <dbReference type="Proteomes" id="UP000424805"/>
    </source>
</evidence>
<dbReference type="InterPro" id="IPR005467">
    <property type="entry name" value="His_kinase_dom"/>
</dbReference>
<evidence type="ECO:0000256" key="1">
    <source>
        <dbReference type="ARBA" id="ARBA00000085"/>
    </source>
</evidence>
<dbReference type="InterPro" id="IPR001789">
    <property type="entry name" value="Sig_transdc_resp-reg_receiver"/>
</dbReference>
<sequence>MSIFLLLCIICIASSGQYSNIKKLGMEQGLSSNFVMGITQDEKGFIWVATESGLNKFDGKNFKVYKKNIDNENSLSGNELNGILCDKNTIWIATQRSGLNAFDCNTMTFSRYVNDPTNPQSIATNDITDIAHSKDGNLWISSYYSGFSCFDKETKAFTLYNISNIEGLGSNRILSIEVDANGKIYLGHESKGLSIVDIKSKKAKNFKHDPKNPNSLPGDQIKAIRIDQNGYVWLGSNNGLCMFNPESEMFTTFKHSPTKSNSLLADNIFDLLISSDQKLWVGTENGGISILDLKKMMFITPETAVFRNIRYKDNEEGISNSTVRCIFEDSFHNIWIGTYGGGVNFISNIENYFNKWIYSPIPGGVNNLSNKVAWGICSDAQDNIWIGTDGGGIDVFENGRNVRNFSTENTILKSNAILSAIKDSNNNLWFGTYRGGVYFYDSKKKQFEYINLDNNAQLDIRCLFEDRSRNLFIGTHNGLFKYNLTSKKIDSYYAGSSSIHENDIRSITQDDKGNYWIGTYGNGIGVYNPDLKLIKLINNQNGLFSNTINNLYKASDRTIWAATGEGLIKFENSDYNSFKIFLEKDGLPNNTIKAITEDKNNMLWFSSNGGITRYAITENRFYNYNHLDGVPMGDFMGGSVTSGKDGTIFFGSQDGICYFNPSANQSEMVLPPTVITEFILLNKQNLATETFTEKHVEEKISLSYSQNSFKISFNELNFALNDKVEFAYQLKGLDNNWYNLHGDNSAIFRNLAPGTYEFEVKARLRNTDWPKNTLSSITIDIAPPFWLSWWAKLIYLVLCLLLFLYLIKAYKRKLKEENALFLDKQSLKREQDLNNEKLRFYTNVTHELRTPLTLISGPLEDIMSDSELPKKFTSKIKLIIQNTSKLLDLVNQILEFRKIESQNKRLCVSLDNMSVLIREIGEKYKDYVESKGIAFEVYSEDQVIFVFDAEVVITIVENLVSNAVKYTDKGFIKLILNTSNENGIKYVNIEVEDTGYGISEENQPRIFDRYYQVESNKHTSSGTGIGLALVESLVKLHDAEIFVSSTLDVGSKFKVRFRFENEYPDAIYLNSENKAKEIETEFEQNEKDKKNKILILVVEDNIEIQEYIKDSLADKYNIETATNGKSGIDEAFRLIPDVIISDITMPIKDGFELCKTLKEDIRTSHIPIILLTAKDSLQDKTTGYSLGADSYITKPFNGKLLLSRVENLIEKKQKTSKIISLNTENKRNEYIESLSNLDNEFLKKVTDIIIKNLDSEKIDVVFLADQMNMSHSSFYRKIKALTGMTANEFLRKIKIRNAEELLITGKYTISEVAYSVGMSSMAYFRQCFKEEFGISPSEYLKQLKK</sequence>
<dbReference type="PRINTS" id="PR00344">
    <property type="entry name" value="BCTRLSENSOR"/>
</dbReference>
<keyword evidence="8" id="KW-1133">Transmembrane helix</keyword>
<evidence type="ECO:0000256" key="7">
    <source>
        <dbReference type="PROSITE-ProRule" id="PRU00169"/>
    </source>
</evidence>
<feature type="domain" description="Response regulatory" evidence="11">
    <location>
        <begin position="1094"/>
        <end position="1209"/>
    </location>
</feature>
<dbReference type="InterPro" id="IPR004358">
    <property type="entry name" value="Sig_transdc_His_kin-like_C"/>
</dbReference>
<dbReference type="GO" id="GO:0003700">
    <property type="term" value="F:DNA-binding transcription factor activity"/>
    <property type="evidence" value="ECO:0007669"/>
    <property type="project" value="InterPro"/>
</dbReference>
<evidence type="ECO:0000256" key="6">
    <source>
        <dbReference type="ARBA" id="ARBA00023163"/>
    </source>
</evidence>
<dbReference type="PROSITE" id="PS50110">
    <property type="entry name" value="RESPONSE_REGULATORY"/>
    <property type="match status" value="1"/>
</dbReference>
<evidence type="ECO:0000256" key="8">
    <source>
        <dbReference type="SAM" id="Phobius"/>
    </source>
</evidence>
<dbReference type="Gene3D" id="1.10.10.60">
    <property type="entry name" value="Homeodomain-like"/>
    <property type="match status" value="2"/>
</dbReference>
<dbReference type="SMART" id="SM00387">
    <property type="entry name" value="HATPase_c"/>
    <property type="match status" value="1"/>
</dbReference>
<dbReference type="InterPro" id="IPR009057">
    <property type="entry name" value="Homeodomain-like_sf"/>
</dbReference>
<keyword evidence="5" id="KW-0238">DNA-binding</keyword>
<dbReference type="SUPFAM" id="SSF55874">
    <property type="entry name" value="ATPase domain of HSP90 chaperone/DNA topoisomerase II/histidine kinase"/>
    <property type="match status" value="1"/>
</dbReference>
<dbReference type="Gene3D" id="3.40.50.2300">
    <property type="match status" value="1"/>
</dbReference>
<dbReference type="Gene3D" id="2.60.40.10">
    <property type="entry name" value="Immunoglobulins"/>
    <property type="match status" value="1"/>
</dbReference>
<dbReference type="InterPro" id="IPR003594">
    <property type="entry name" value="HATPase_dom"/>
</dbReference>
<evidence type="ECO:0000259" key="11">
    <source>
        <dbReference type="PROSITE" id="PS50110"/>
    </source>
</evidence>
<evidence type="ECO:0000259" key="10">
    <source>
        <dbReference type="PROSITE" id="PS50109"/>
    </source>
</evidence>
<feature type="modified residue" description="4-aspartylphosphate" evidence="7">
    <location>
        <position position="1142"/>
    </location>
</feature>
<dbReference type="SUPFAM" id="SSF46689">
    <property type="entry name" value="Homeodomain-like"/>
    <property type="match status" value="1"/>
</dbReference>
<dbReference type="Pfam" id="PF02518">
    <property type="entry name" value="HATPase_c"/>
    <property type="match status" value="1"/>
</dbReference>
<dbReference type="Pfam" id="PF12833">
    <property type="entry name" value="HTH_18"/>
    <property type="match status" value="1"/>
</dbReference>
<dbReference type="SUPFAM" id="SSF63829">
    <property type="entry name" value="Calcium-dependent phosphotriesterase"/>
    <property type="match status" value="2"/>
</dbReference>
<dbReference type="SMART" id="SM00342">
    <property type="entry name" value="HTH_ARAC"/>
    <property type="match status" value="1"/>
</dbReference>
<dbReference type="Proteomes" id="UP000424805">
    <property type="component" value="Unassembled WGS sequence"/>
</dbReference>
<dbReference type="Pfam" id="PF00072">
    <property type="entry name" value="Response_reg"/>
    <property type="match status" value="1"/>
</dbReference>
<dbReference type="FunFam" id="1.10.287.130:FF:000045">
    <property type="entry name" value="Two-component system sensor histidine kinase/response regulator"/>
    <property type="match status" value="1"/>
</dbReference>
<evidence type="ECO:0000256" key="4">
    <source>
        <dbReference type="ARBA" id="ARBA00023015"/>
    </source>
</evidence>
<dbReference type="SUPFAM" id="SSF47384">
    <property type="entry name" value="Homodimeric domain of signal transducing histidine kinase"/>
    <property type="match status" value="1"/>
</dbReference>
<keyword evidence="6" id="KW-0804">Transcription</keyword>
<evidence type="ECO:0000313" key="12">
    <source>
        <dbReference type="EMBL" id="KAA4629911.1"/>
    </source>
</evidence>
<comment type="caution">
    <text evidence="12">The sequence shown here is derived from an EMBL/GenBank/DDBJ whole genome shotgun (WGS) entry which is preliminary data.</text>
</comment>
<dbReference type="Gene3D" id="1.10.287.130">
    <property type="match status" value="1"/>
</dbReference>
<dbReference type="InterPro" id="IPR011006">
    <property type="entry name" value="CheY-like_superfamily"/>
</dbReference>
<dbReference type="InterPro" id="IPR036890">
    <property type="entry name" value="HATPase_C_sf"/>
</dbReference>
<organism evidence="12 13">
    <name type="scientific">Bacteroides ovatus</name>
    <dbReference type="NCBI Taxonomy" id="28116"/>
    <lineage>
        <taxon>Bacteria</taxon>
        <taxon>Pseudomonadati</taxon>
        <taxon>Bacteroidota</taxon>
        <taxon>Bacteroidia</taxon>
        <taxon>Bacteroidales</taxon>
        <taxon>Bacteroidaceae</taxon>
        <taxon>Bacteroides</taxon>
    </lineage>
</organism>
<dbReference type="Pfam" id="PF00512">
    <property type="entry name" value="HisKA"/>
    <property type="match status" value="1"/>
</dbReference>
<dbReference type="InterPro" id="IPR015943">
    <property type="entry name" value="WD40/YVTN_repeat-like_dom_sf"/>
</dbReference>
<evidence type="ECO:0000256" key="5">
    <source>
        <dbReference type="ARBA" id="ARBA00023125"/>
    </source>
</evidence>
<dbReference type="Gene3D" id="3.30.565.10">
    <property type="entry name" value="Histidine kinase-like ATPase, C-terminal domain"/>
    <property type="match status" value="1"/>
</dbReference>
<dbReference type="InterPro" id="IPR003661">
    <property type="entry name" value="HisK_dim/P_dom"/>
</dbReference>
<dbReference type="PROSITE" id="PS50109">
    <property type="entry name" value="HIS_KIN"/>
    <property type="match status" value="1"/>
</dbReference>
<keyword evidence="8" id="KW-0472">Membrane</keyword>
<dbReference type="InterPro" id="IPR013783">
    <property type="entry name" value="Ig-like_fold"/>
</dbReference>
<accession>A0A7J4Y2V7</accession>
<dbReference type="GO" id="GO:0000155">
    <property type="term" value="F:phosphorelay sensor kinase activity"/>
    <property type="evidence" value="ECO:0007669"/>
    <property type="project" value="InterPro"/>
</dbReference>
<reference evidence="12 13" key="1">
    <citation type="journal article" date="2019" name="Nat. Med.">
        <title>A library of human gut bacterial isolates paired with longitudinal multiomics data enables mechanistic microbiome research.</title>
        <authorList>
            <person name="Poyet M."/>
            <person name="Groussin M."/>
            <person name="Gibbons S.M."/>
            <person name="Avila-Pacheco J."/>
            <person name="Jiang X."/>
            <person name="Kearney S.M."/>
            <person name="Perrotta A.R."/>
            <person name="Berdy B."/>
            <person name="Zhao S."/>
            <person name="Lieberman T.D."/>
            <person name="Swanson P.K."/>
            <person name="Smith M."/>
            <person name="Roesemann S."/>
            <person name="Alexander J.E."/>
            <person name="Rich S.A."/>
            <person name="Livny J."/>
            <person name="Vlamakis H."/>
            <person name="Clish C."/>
            <person name="Bullock K."/>
            <person name="Deik A."/>
            <person name="Scott J."/>
            <person name="Pierce K.A."/>
            <person name="Xavier R.J."/>
            <person name="Alm E.J."/>
        </authorList>
    </citation>
    <scope>NUCLEOTIDE SEQUENCE [LARGE SCALE GENOMIC DNA]</scope>
    <source>
        <strain evidence="12 13">BIOML-A15</strain>
    </source>
</reference>
<dbReference type="CDD" id="cd00082">
    <property type="entry name" value="HisKA"/>
    <property type="match status" value="1"/>
</dbReference>
<dbReference type="GO" id="GO:0043565">
    <property type="term" value="F:sequence-specific DNA binding"/>
    <property type="evidence" value="ECO:0007669"/>
    <property type="project" value="InterPro"/>
</dbReference>
<evidence type="ECO:0000256" key="2">
    <source>
        <dbReference type="ARBA" id="ARBA00012438"/>
    </source>
</evidence>
<dbReference type="Pfam" id="PF07494">
    <property type="entry name" value="Reg_prop"/>
    <property type="match status" value="7"/>
</dbReference>
<dbReference type="PROSITE" id="PS01124">
    <property type="entry name" value="HTH_ARAC_FAMILY_2"/>
    <property type="match status" value="1"/>
</dbReference>
<dbReference type="EC" id="2.7.13.3" evidence="2"/>
<dbReference type="CDD" id="cd17574">
    <property type="entry name" value="REC_OmpR"/>
    <property type="match status" value="1"/>
</dbReference>
<name>A0A7J4Y2V7_BACOV</name>
<evidence type="ECO:0000259" key="9">
    <source>
        <dbReference type="PROSITE" id="PS01124"/>
    </source>
</evidence>
<feature type="transmembrane region" description="Helical" evidence="8">
    <location>
        <begin position="786"/>
        <end position="807"/>
    </location>
</feature>
<keyword evidence="3 7" id="KW-0597">Phosphoprotein</keyword>
<dbReference type="InterPro" id="IPR036097">
    <property type="entry name" value="HisK_dim/P_sf"/>
</dbReference>
<dbReference type="InterPro" id="IPR011110">
    <property type="entry name" value="Reg_prop"/>
</dbReference>
<gene>
    <name evidence="12" type="ORF">F3B90_02915</name>
</gene>
<keyword evidence="8" id="KW-0812">Transmembrane</keyword>
<proteinExistence type="predicted"/>
<dbReference type="InterPro" id="IPR018062">
    <property type="entry name" value="HTH_AraC-typ_CS"/>
</dbReference>
<feature type="domain" description="HTH araC/xylS-type" evidence="9">
    <location>
        <begin position="1243"/>
        <end position="1342"/>
    </location>
</feature>
<comment type="catalytic activity">
    <reaction evidence="1">
        <text>ATP + protein L-histidine = ADP + protein N-phospho-L-histidine.</text>
        <dbReference type="EC" id="2.7.13.3"/>
    </reaction>
</comment>
<dbReference type="SMART" id="SM00448">
    <property type="entry name" value="REC"/>
    <property type="match status" value="1"/>
</dbReference>
<dbReference type="PANTHER" id="PTHR43547:SF2">
    <property type="entry name" value="HYBRID SIGNAL TRANSDUCTION HISTIDINE KINASE C"/>
    <property type="match status" value="1"/>
</dbReference>
<keyword evidence="4" id="KW-0805">Transcription regulation</keyword>
<dbReference type="InterPro" id="IPR018060">
    <property type="entry name" value="HTH_AraC"/>
</dbReference>
<dbReference type="Pfam" id="PF07495">
    <property type="entry name" value="Y_Y_Y"/>
    <property type="match status" value="1"/>
</dbReference>